<feature type="transmembrane region" description="Helical" evidence="5">
    <location>
        <begin position="158"/>
        <end position="174"/>
    </location>
</feature>
<evidence type="ECO:0000313" key="7">
    <source>
        <dbReference type="Proteomes" id="UP001580928"/>
    </source>
</evidence>
<dbReference type="Proteomes" id="UP001580928">
    <property type="component" value="Unassembled WGS sequence"/>
</dbReference>
<comment type="caution">
    <text evidence="6">The sequence shown here is derived from an EMBL/GenBank/DDBJ whole genome shotgun (WGS) entry which is preliminary data.</text>
</comment>
<feature type="transmembrane region" description="Helical" evidence="5">
    <location>
        <begin position="100"/>
        <end position="116"/>
    </location>
</feature>
<dbReference type="PANTHER" id="PTHR11040">
    <property type="entry name" value="ZINC/IRON TRANSPORTER"/>
    <property type="match status" value="1"/>
</dbReference>
<reference evidence="6 7" key="1">
    <citation type="submission" date="2024-04" db="EMBL/GenBank/DDBJ databases">
        <title>Albibacterium profundi sp. nov., isolated from sediment of the Challenger Deep of Mariana Trench.</title>
        <authorList>
            <person name="Wang Y."/>
        </authorList>
    </citation>
    <scope>NUCLEOTIDE SEQUENCE [LARGE SCALE GENOMIC DNA]</scope>
    <source>
        <strain evidence="6 7">RHL897</strain>
    </source>
</reference>
<proteinExistence type="predicted"/>
<dbReference type="RefSeq" id="WP_375556518.1">
    <property type="nucleotide sequence ID" value="NZ_JBBVGT010000002.1"/>
</dbReference>
<organism evidence="6 7">
    <name type="scientific">Albibacterium profundi</name>
    <dbReference type="NCBI Taxonomy" id="3134906"/>
    <lineage>
        <taxon>Bacteria</taxon>
        <taxon>Pseudomonadati</taxon>
        <taxon>Bacteroidota</taxon>
        <taxon>Sphingobacteriia</taxon>
        <taxon>Sphingobacteriales</taxon>
        <taxon>Sphingobacteriaceae</taxon>
        <taxon>Albibacterium</taxon>
    </lineage>
</organism>
<keyword evidence="2 5" id="KW-0812">Transmembrane</keyword>
<gene>
    <name evidence="6" type="ORF">WKR92_03865</name>
</gene>
<protein>
    <submittedName>
        <fullName evidence="6">ZIP family metal transporter</fullName>
    </submittedName>
</protein>
<evidence type="ECO:0000256" key="3">
    <source>
        <dbReference type="ARBA" id="ARBA00022989"/>
    </source>
</evidence>
<feature type="transmembrane region" description="Helical" evidence="5">
    <location>
        <begin position="6"/>
        <end position="21"/>
    </location>
</feature>
<sequence>MIISSILFISALLGGLSVFIVKRDNTKLLKLILAFSGSYIFAITILHLIPDTYNAGDEKIGLYVLGGFLFQLLLEQFSAGVEHGHLHPHKNGDHQEHEKYLFPVGVMASLCLHAFLEGMPLAGEHGNYLLFGIAIHHIPAAFALGTLLLRAQLSNRRTLMSLILFAAMSPLGYLLSEGIKSHLVIDISQYFDKIMAVVVGIFLHISTTILFESSTKDHRYNRQKIVAVLLGVLISLLNFLFGHSH</sequence>
<keyword evidence="3 5" id="KW-1133">Transmembrane helix</keyword>
<evidence type="ECO:0000256" key="1">
    <source>
        <dbReference type="ARBA" id="ARBA00004141"/>
    </source>
</evidence>
<keyword evidence="4 5" id="KW-0472">Membrane</keyword>
<keyword evidence="7" id="KW-1185">Reference proteome</keyword>
<feature type="transmembrane region" description="Helical" evidence="5">
    <location>
        <begin position="28"/>
        <end position="48"/>
    </location>
</feature>
<feature type="transmembrane region" description="Helical" evidence="5">
    <location>
        <begin position="128"/>
        <end position="149"/>
    </location>
</feature>
<dbReference type="EMBL" id="JBBVGT010000002">
    <property type="protein sequence ID" value="MFB5944960.1"/>
    <property type="molecule type" value="Genomic_DNA"/>
</dbReference>
<feature type="transmembrane region" description="Helical" evidence="5">
    <location>
        <begin position="194"/>
        <end position="213"/>
    </location>
</feature>
<feature type="transmembrane region" description="Helical" evidence="5">
    <location>
        <begin position="60"/>
        <end position="79"/>
    </location>
</feature>
<evidence type="ECO:0000256" key="4">
    <source>
        <dbReference type="ARBA" id="ARBA00023136"/>
    </source>
</evidence>
<accession>A0ABV5CE96</accession>
<dbReference type="PANTHER" id="PTHR11040:SF44">
    <property type="entry name" value="PROTEIN ZNTC-RELATED"/>
    <property type="match status" value="1"/>
</dbReference>
<evidence type="ECO:0000313" key="6">
    <source>
        <dbReference type="EMBL" id="MFB5944960.1"/>
    </source>
</evidence>
<dbReference type="Pfam" id="PF02535">
    <property type="entry name" value="Zip"/>
    <property type="match status" value="1"/>
</dbReference>
<feature type="transmembrane region" description="Helical" evidence="5">
    <location>
        <begin position="225"/>
        <end position="242"/>
    </location>
</feature>
<comment type="subcellular location">
    <subcellularLocation>
        <location evidence="1">Membrane</location>
        <topology evidence="1">Multi-pass membrane protein</topology>
    </subcellularLocation>
</comment>
<evidence type="ECO:0000256" key="2">
    <source>
        <dbReference type="ARBA" id="ARBA00022692"/>
    </source>
</evidence>
<name>A0ABV5CE96_9SPHI</name>
<dbReference type="InterPro" id="IPR003689">
    <property type="entry name" value="ZIP"/>
</dbReference>
<evidence type="ECO:0000256" key="5">
    <source>
        <dbReference type="SAM" id="Phobius"/>
    </source>
</evidence>